<protein>
    <recommendedName>
        <fullName evidence="2">site-specific DNA-methyltransferase (adenine-specific)</fullName>
        <ecNumber evidence="2">2.1.1.72</ecNumber>
    </recommendedName>
</protein>
<dbReference type="PIRSF" id="PIRSF015855">
    <property type="entry name" value="TypeIII_Mtase_mKpnI"/>
    <property type="match status" value="1"/>
</dbReference>
<keyword evidence="5" id="KW-0949">S-adenosyl-L-methionine</keyword>
<feature type="domain" description="DNA methylase N-4/N-6" evidence="7">
    <location>
        <begin position="118"/>
        <end position="455"/>
    </location>
</feature>
<evidence type="ECO:0000259" key="7">
    <source>
        <dbReference type="Pfam" id="PF01555"/>
    </source>
</evidence>
<evidence type="ECO:0000313" key="9">
    <source>
        <dbReference type="Proteomes" id="UP000428260"/>
    </source>
</evidence>
<keyword evidence="4 8" id="KW-0808">Transferase</keyword>
<dbReference type="InterPro" id="IPR002941">
    <property type="entry name" value="DNA_methylase_N4/N6"/>
</dbReference>
<dbReference type="GO" id="GO:0032259">
    <property type="term" value="P:methylation"/>
    <property type="evidence" value="ECO:0007669"/>
    <property type="project" value="UniProtKB-KW"/>
</dbReference>
<dbReference type="Gene3D" id="3.40.50.150">
    <property type="entry name" value="Vaccinia Virus protein VP39"/>
    <property type="match status" value="1"/>
</dbReference>
<name>A0A6I6JPD4_9BACT</name>
<dbReference type="SUPFAM" id="SSF53335">
    <property type="entry name" value="S-adenosyl-L-methionine-dependent methyltransferases"/>
    <property type="match status" value="1"/>
</dbReference>
<dbReference type="Proteomes" id="UP000428260">
    <property type="component" value="Chromosome"/>
</dbReference>
<evidence type="ECO:0000256" key="6">
    <source>
        <dbReference type="ARBA" id="ARBA00047942"/>
    </source>
</evidence>
<dbReference type="InterPro" id="IPR002295">
    <property type="entry name" value="N4/N6-MTase_EcoPI_Mod-like"/>
</dbReference>
<organism evidence="8 9">
    <name type="scientific">Maribellus comscasis</name>
    <dbReference type="NCBI Taxonomy" id="2681766"/>
    <lineage>
        <taxon>Bacteria</taxon>
        <taxon>Pseudomonadati</taxon>
        <taxon>Bacteroidota</taxon>
        <taxon>Bacteroidia</taxon>
        <taxon>Marinilabiliales</taxon>
        <taxon>Prolixibacteraceae</taxon>
        <taxon>Maribellus</taxon>
    </lineage>
</organism>
<dbReference type="Pfam" id="PF01555">
    <property type="entry name" value="N6_N4_Mtase"/>
    <property type="match status" value="1"/>
</dbReference>
<accession>A0A6I6JPD4</accession>
<evidence type="ECO:0000256" key="4">
    <source>
        <dbReference type="ARBA" id="ARBA00022679"/>
    </source>
</evidence>
<gene>
    <name evidence="8" type="ORF">GM418_14515</name>
</gene>
<reference evidence="8 9" key="1">
    <citation type="submission" date="2019-11" db="EMBL/GenBank/DDBJ databases">
        <authorList>
            <person name="Zheng R.K."/>
            <person name="Sun C.M."/>
        </authorList>
    </citation>
    <scope>NUCLEOTIDE SEQUENCE [LARGE SCALE GENOMIC DNA]</scope>
    <source>
        <strain evidence="8 9">WC007</strain>
    </source>
</reference>
<dbReference type="GO" id="GO:0009007">
    <property type="term" value="F:site-specific DNA-methyltransferase (adenine-specific) activity"/>
    <property type="evidence" value="ECO:0007669"/>
    <property type="project" value="UniProtKB-EC"/>
</dbReference>
<evidence type="ECO:0000256" key="5">
    <source>
        <dbReference type="ARBA" id="ARBA00022691"/>
    </source>
</evidence>
<dbReference type="GO" id="GO:0003677">
    <property type="term" value="F:DNA binding"/>
    <property type="evidence" value="ECO:0007669"/>
    <property type="project" value="InterPro"/>
</dbReference>
<sequence length="640" mass="73315">MGKEKLDLQSPDLVNKNFEKIAVLFPNCITESADGKVIDFDLLKQELNHAVVEGNKERYRLEWPGKREAIVAANLPSTKTLRPVIEDSLDFDNTENIYIEGDNLEVLKLLQESYLGKIKMIYIDPPYNTGNDLVYRDNFSIDEAGYKDLSGQKDEYNKRLVVNPETAGRYHSDWLSMMYARLKLARNLLNEEGVILVSIDDNEVDNARKLCDEIFGETNFQGIFVINSTPNARDYGHIGKMHEYVLFYSKDHQLCTTNQLPVLDKNFKYSDDIGGFNIHPLYNSNEAFHSQNRPNLYFPFFVDPLKRIEKDFFEIYLEAGPGRVKVYPPKSVKNNVQFVWRWGKEKAKLNLNKEIIGYKTGDNEFRIVQKMRHTTKIIRSLLTDKKYSSRRGTAEVEELFGAKIFSFPKPLSLLHDFIIVGTNENDIVLDFFAGSGTTAHAVMAANSEELGKRKFILVQLPESLAEQGNTISDNEGKSYCNLSEFAISRLTKAAKKIKEEVSVEVDCGFRVYRLDESNMQDVYYKPQDYKQDTLELFADNVKPDRTPDDLLAQVMLDCGLPLSLKIERKEINGKQVFKIAENSLFACFDNGIDEEFAKIIAKEEPLRIVFKDSGFKDDTAKVNVKQLLKQLSPETEMKVI</sequence>
<comment type="catalytic activity">
    <reaction evidence="6">
        <text>a 2'-deoxyadenosine in DNA + S-adenosyl-L-methionine = an N(6)-methyl-2'-deoxyadenosine in DNA + S-adenosyl-L-homocysteine + H(+)</text>
        <dbReference type="Rhea" id="RHEA:15197"/>
        <dbReference type="Rhea" id="RHEA-COMP:12418"/>
        <dbReference type="Rhea" id="RHEA-COMP:12419"/>
        <dbReference type="ChEBI" id="CHEBI:15378"/>
        <dbReference type="ChEBI" id="CHEBI:57856"/>
        <dbReference type="ChEBI" id="CHEBI:59789"/>
        <dbReference type="ChEBI" id="CHEBI:90615"/>
        <dbReference type="ChEBI" id="CHEBI:90616"/>
        <dbReference type="EC" id="2.1.1.72"/>
    </reaction>
</comment>
<evidence type="ECO:0000313" key="8">
    <source>
        <dbReference type="EMBL" id="QGY44836.1"/>
    </source>
</evidence>
<comment type="similarity">
    <text evidence="1">Belongs to the N(4)/N(6)-methyltransferase family.</text>
</comment>
<dbReference type="EC" id="2.1.1.72" evidence="2"/>
<dbReference type="AlphaFoldDB" id="A0A6I6JPD4"/>
<dbReference type="InterPro" id="IPR002052">
    <property type="entry name" value="DNA_methylase_N6_adenine_CS"/>
</dbReference>
<dbReference type="REBASE" id="377095">
    <property type="entry name" value="M1.PbaWC007ORF14515P"/>
</dbReference>
<dbReference type="PROSITE" id="PS00092">
    <property type="entry name" value="N6_MTASE"/>
    <property type="match status" value="1"/>
</dbReference>
<dbReference type="InterPro" id="IPR029063">
    <property type="entry name" value="SAM-dependent_MTases_sf"/>
</dbReference>
<evidence type="ECO:0000256" key="2">
    <source>
        <dbReference type="ARBA" id="ARBA00011900"/>
    </source>
</evidence>
<dbReference type="RefSeq" id="WP_158867522.1">
    <property type="nucleotide sequence ID" value="NZ_CP046401.1"/>
</dbReference>
<dbReference type="EMBL" id="CP046401">
    <property type="protein sequence ID" value="QGY44836.1"/>
    <property type="molecule type" value="Genomic_DNA"/>
</dbReference>
<evidence type="ECO:0000256" key="1">
    <source>
        <dbReference type="ARBA" id="ARBA00006594"/>
    </source>
</evidence>
<proteinExistence type="inferred from homology"/>
<dbReference type="GO" id="GO:0008170">
    <property type="term" value="F:N-methyltransferase activity"/>
    <property type="evidence" value="ECO:0007669"/>
    <property type="project" value="InterPro"/>
</dbReference>
<dbReference type="PRINTS" id="PR00506">
    <property type="entry name" value="D21N6MTFRASE"/>
</dbReference>
<evidence type="ECO:0000256" key="3">
    <source>
        <dbReference type="ARBA" id="ARBA00022603"/>
    </source>
</evidence>
<dbReference type="SMR" id="A0A6I6JPD4"/>
<dbReference type="KEGG" id="mcos:GM418_14515"/>
<keyword evidence="3 8" id="KW-0489">Methyltransferase</keyword>
<keyword evidence="9" id="KW-1185">Reference proteome</keyword>